<evidence type="ECO:0000313" key="2">
    <source>
        <dbReference type="EMBL" id="MEQ1406139.1"/>
    </source>
</evidence>
<dbReference type="Proteomes" id="UP001496627">
    <property type="component" value="Unassembled WGS sequence"/>
</dbReference>
<protein>
    <submittedName>
        <fullName evidence="2">BrnA antitoxin family protein</fullName>
    </submittedName>
</protein>
<comment type="caution">
    <text evidence="2">The sequence shown here is derived from an EMBL/GenBank/DDBJ whole genome shotgun (WGS) entry which is preliminary data.</text>
</comment>
<dbReference type="InterPro" id="IPR025528">
    <property type="entry name" value="BrnA_antitoxin"/>
</dbReference>
<name>A0ABV0M2P9_9HYPH</name>
<proteinExistence type="predicted"/>
<gene>
    <name evidence="2" type="ORF">ABK249_14455</name>
</gene>
<reference evidence="2 3" key="1">
    <citation type="submission" date="2024-05" db="EMBL/GenBank/DDBJ databases">
        <title>Neorhizobium sp. Rsf11, a plant growth promoting and heavy metal resistant PAH-degrader.</title>
        <authorList>
            <person name="Golubev S.N."/>
            <person name="Muratova A.Y."/>
            <person name="Markelova M.I."/>
        </authorList>
    </citation>
    <scope>NUCLEOTIDE SEQUENCE [LARGE SCALE GENOMIC DNA]</scope>
    <source>
        <strain evidence="2 3">Rsf11</strain>
    </source>
</reference>
<feature type="region of interest" description="Disordered" evidence="1">
    <location>
        <begin position="22"/>
        <end position="74"/>
    </location>
</feature>
<keyword evidence="3" id="KW-1185">Reference proteome</keyword>
<accession>A0ABV0M2P9</accession>
<dbReference type="EMBL" id="JBEAAL010000009">
    <property type="protein sequence ID" value="MEQ1406139.1"/>
    <property type="molecule type" value="Genomic_DNA"/>
</dbReference>
<organism evidence="2 3">
    <name type="scientific">Neorhizobium phenanthreniclasticum</name>
    <dbReference type="NCBI Taxonomy" id="3157917"/>
    <lineage>
        <taxon>Bacteria</taxon>
        <taxon>Pseudomonadati</taxon>
        <taxon>Pseudomonadota</taxon>
        <taxon>Alphaproteobacteria</taxon>
        <taxon>Hyphomicrobiales</taxon>
        <taxon>Rhizobiaceae</taxon>
        <taxon>Rhizobium/Agrobacterium group</taxon>
        <taxon>Neorhizobium</taxon>
    </lineage>
</organism>
<evidence type="ECO:0000313" key="3">
    <source>
        <dbReference type="Proteomes" id="UP001496627"/>
    </source>
</evidence>
<feature type="compositionally biased region" description="Basic and acidic residues" evidence="1">
    <location>
        <begin position="54"/>
        <end position="68"/>
    </location>
</feature>
<dbReference type="RefSeq" id="WP_037150054.1">
    <property type="nucleotide sequence ID" value="NZ_JBEAAL010000009.1"/>
</dbReference>
<dbReference type="Pfam" id="PF14384">
    <property type="entry name" value="BrnA_antitoxin"/>
    <property type="match status" value="1"/>
</dbReference>
<evidence type="ECO:0000256" key="1">
    <source>
        <dbReference type="SAM" id="MobiDB-lite"/>
    </source>
</evidence>
<feature type="compositionally biased region" description="Basic and acidic residues" evidence="1">
    <location>
        <begin position="36"/>
        <end position="47"/>
    </location>
</feature>
<sequence length="106" mass="11997">MATKFSSKRPLTKEEEAEIQRMIASDPDAPEATNEELAKAKPFREALPHLAASIDRERARRGRPPIEKPRKHVSLRLDPDIIDHYKATGKGWQSRMNEALRKAAGL</sequence>